<dbReference type="InterPro" id="IPR007110">
    <property type="entry name" value="Ig-like_dom"/>
</dbReference>
<reference evidence="5" key="2">
    <citation type="submission" date="2025-09" db="UniProtKB">
        <authorList>
            <consortium name="Ensembl"/>
        </authorList>
    </citation>
    <scope>IDENTIFICATION</scope>
</reference>
<dbReference type="Pfam" id="PF07686">
    <property type="entry name" value="V-set"/>
    <property type="match status" value="1"/>
</dbReference>
<dbReference type="PANTHER" id="PTHR11860:SF118">
    <property type="entry name" value="CMRF35-LIKE MOLECULE 3-RELATED"/>
    <property type="match status" value="1"/>
</dbReference>
<dbReference type="Gene3D" id="2.60.40.10">
    <property type="entry name" value="Immunoglobulins"/>
    <property type="match status" value="1"/>
</dbReference>
<reference evidence="5" key="1">
    <citation type="submission" date="2025-08" db="UniProtKB">
        <authorList>
            <consortium name="Ensembl"/>
        </authorList>
    </citation>
    <scope>IDENTIFICATION</scope>
</reference>
<dbReference type="GO" id="GO:0004888">
    <property type="term" value="F:transmembrane signaling receptor activity"/>
    <property type="evidence" value="ECO:0007669"/>
    <property type="project" value="TreeGrafter"/>
</dbReference>
<evidence type="ECO:0000256" key="2">
    <source>
        <dbReference type="ARBA" id="ARBA00022692"/>
    </source>
</evidence>
<evidence type="ECO:0000256" key="1">
    <source>
        <dbReference type="ARBA" id="ARBA00004370"/>
    </source>
</evidence>
<name>A0A3B3TLZ7_9TELE</name>
<dbReference type="InterPro" id="IPR013106">
    <property type="entry name" value="Ig_V-set"/>
</dbReference>
<dbReference type="Ensembl" id="ENSPLAT00000014382.1">
    <property type="protein sequence ID" value="ENSPLAP00000001652.1"/>
    <property type="gene ID" value="ENSPLAG00000002743.1"/>
</dbReference>
<sequence>MWSNRRYLDFFSLVFQTEAMSVTGTEGGSVKITCSHSYATTNVKYFCKGACSEADVLTKSRPMRQEGKYSIEDKGNTFYVTISKLEKGDEGVYWCGVERVGVDTYDKVTLSKMCSYEFIIAELVLRWLCLFQIRWCILEQVLVWRCWLWRPSCCRSSDSEEETSARLKVQTAETHLLGCTKHTGQRETCP</sequence>
<accession>A0A3B3TLZ7</accession>
<dbReference type="GeneTree" id="ENSGT00910000145048"/>
<proteinExistence type="predicted"/>
<protein>
    <recommendedName>
        <fullName evidence="4">Ig-like domain-containing protein</fullName>
    </recommendedName>
</protein>
<evidence type="ECO:0000259" key="4">
    <source>
        <dbReference type="PROSITE" id="PS50835"/>
    </source>
</evidence>
<dbReference type="GO" id="GO:0005886">
    <property type="term" value="C:plasma membrane"/>
    <property type="evidence" value="ECO:0007669"/>
    <property type="project" value="TreeGrafter"/>
</dbReference>
<keyword evidence="2" id="KW-0812">Transmembrane</keyword>
<keyword evidence="6" id="KW-1185">Reference proteome</keyword>
<dbReference type="InterPro" id="IPR036179">
    <property type="entry name" value="Ig-like_dom_sf"/>
</dbReference>
<dbReference type="PROSITE" id="PS50835">
    <property type="entry name" value="IG_LIKE"/>
    <property type="match status" value="1"/>
</dbReference>
<dbReference type="PANTHER" id="PTHR11860">
    <property type="entry name" value="POLYMERIC-IMMUNOGLOBULIN RECEPTOR"/>
    <property type="match status" value="1"/>
</dbReference>
<keyword evidence="3" id="KW-0472">Membrane</keyword>
<dbReference type="InterPro" id="IPR050671">
    <property type="entry name" value="CD300_family_receptors"/>
</dbReference>
<dbReference type="SUPFAM" id="SSF48726">
    <property type="entry name" value="Immunoglobulin"/>
    <property type="match status" value="1"/>
</dbReference>
<dbReference type="Proteomes" id="UP000261500">
    <property type="component" value="Unplaced"/>
</dbReference>
<dbReference type="AlphaFoldDB" id="A0A3B3TLZ7"/>
<dbReference type="InterPro" id="IPR013783">
    <property type="entry name" value="Ig-like_fold"/>
</dbReference>
<dbReference type="InterPro" id="IPR003599">
    <property type="entry name" value="Ig_sub"/>
</dbReference>
<dbReference type="STRING" id="48699.ENSPLAP00000001652"/>
<comment type="subcellular location">
    <subcellularLocation>
        <location evidence="1">Membrane</location>
    </subcellularLocation>
</comment>
<organism evidence="5 6">
    <name type="scientific">Poecilia latipinna</name>
    <name type="common">sailfin molly</name>
    <dbReference type="NCBI Taxonomy" id="48699"/>
    <lineage>
        <taxon>Eukaryota</taxon>
        <taxon>Metazoa</taxon>
        <taxon>Chordata</taxon>
        <taxon>Craniata</taxon>
        <taxon>Vertebrata</taxon>
        <taxon>Euteleostomi</taxon>
        <taxon>Actinopterygii</taxon>
        <taxon>Neopterygii</taxon>
        <taxon>Teleostei</taxon>
        <taxon>Neoteleostei</taxon>
        <taxon>Acanthomorphata</taxon>
        <taxon>Ovalentaria</taxon>
        <taxon>Atherinomorphae</taxon>
        <taxon>Cyprinodontiformes</taxon>
        <taxon>Poeciliidae</taxon>
        <taxon>Poeciliinae</taxon>
        <taxon>Poecilia</taxon>
    </lineage>
</organism>
<feature type="domain" description="Ig-like" evidence="4">
    <location>
        <begin position="26"/>
        <end position="111"/>
    </location>
</feature>
<dbReference type="SMART" id="SM00409">
    <property type="entry name" value="IG"/>
    <property type="match status" value="1"/>
</dbReference>
<evidence type="ECO:0000256" key="3">
    <source>
        <dbReference type="ARBA" id="ARBA00023136"/>
    </source>
</evidence>
<evidence type="ECO:0000313" key="6">
    <source>
        <dbReference type="Proteomes" id="UP000261500"/>
    </source>
</evidence>
<evidence type="ECO:0000313" key="5">
    <source>
        <dbReference type="Ensembl" id="ENSPLAP00000001652.1"/>
    </source>
</evidence>